<dbReference type="EMBL" id="CANHGI010000006">
    <property type="protein sequence ID" value="CAI5453952.1"/>
    <property type="molecule type" value="Genomic_DNA"/>
</dbReference>
<organism evidence="2 3">
    <name type="scientific">Caenorhabditis angaria</name>
    <dbReference type="NCBI Taxonomy" id="860376"/>
    <lineage>
        <taxon>Eukaryota</taxon>
        <taxon>Metazoa</taxon>
        <taxon>Ecdysozoa</taxon>
        <taxon>Nematoda</taxon>
        <taxon>Chromadorea</taxon>
        <taxon>Rhabditida</taxon>
        <taxon>Rhabditina</taxon>
        <taxon>Rhabditomorpha</taxon>
        <taxon>Rhabditoidea</taxon>
        <taxon>Rhabditidae</taxon>
        <taxon>Peloderinae</taxon>
        <taxon>Caenorhabditis</taxon>
    </lineage>
</organism>
<sequence>MRYSITIVVLVLVISIGAAPFEDDKNMNPIMRHFAKQSRLTNPVTHAYTSGSRTGEAGYRNCYLSPIQCNLPVLREQNAGSMRLENNDMRRFRRMFVF</sequence>
<dbReference type="OrthoDB" id="5848856at2759"/>
<proteinExistence type="predicted"/>
<reference evidence="2" key="1">
    <citation type="submission" date="2022-11" db="EMBL/GenBank/DDBJ databases">
        <authorList>
            <person name="Kikuchi T."/>
        </authorList>
    </citation>
    <scope>NUCLEOTIDE SEQUENCE</scope>
    <source>
        <strain evidence="2">PS1010</strain>
    </source>
</reference>
<accession>A0A9P1J1D6</accession>
<feature type="chain" id="PRO_5040416502" evidence="1">
    <location>
        <begin position="19"/>
        <end position="98"/>
    </location>
</feature>
<comment type="caution">
    <text evidence="2">The sequence shown here is derived from an EMBL/GenBank/DDBJ whole genome shotgun (WGS) entry which is preliminary data.</text>
</comment>
<keyword evidence="1" id="KW-0732">Signal</keyword>
<keyword evidence="3" id="KW-1185">Reference proteome</keyword>
<evidence type="ECO:0000313" key="2">
    <source>
        <dbReference type="EMBL" id="CAI5453952.1"/>
    </source>
</evidence>
<gene>
    <name evidence="2" type="ORF">CAMP_LOCUS16589</name>
</gene>
<protein>
    <submittedName>
        <fullName evidence="2">Uncharacterized protein</fullName>
    </submittedName>
</protein>
<dbReference type="AlphaFoldDB" id="A0A9P1J1D6"/>
<dbReference type="Proteomes" id="UP001152747">
    <property type="component" value="Unassembled WGS sequence"/>
</dbReference>
<feature type="signal peptide" evidence="1">
    <location>
        <begin position="1"/>
        <end position="18"/>
    </location>
</feature>
<evidence type="ECO:0000256" key="1">
    <source>
        <dbReference type="SAM" id="SignalP"/>
    </source>
</evidence>
<name>A0A9P1J1D6_9PELO</name>
<evidence type="ECO:0000313" key="3">
    <source>
        <dbReference type="Proteomes" id="UP001152747"/>
    </source>
</evidence>